<accession>A0ABM7PMT8</accession>
<name>A0ABM7PMT8_9BACT</name>
<evidence type="ECO:0000313" key="11">
    <source>
        <dbReference type="Proteomes" id="UP001320148"/>
    </source>
</evidence>
<keyword evidence="5 8" id="KW-0812">Transmembrane</keyword>
<keyword evidence="3" id="KW-0328">Glycosyltransferase</keyword>
<dbReference type="InterPro" id="IPR038731">
    <property type="entry name" value="RgtA/B/C-like"/>
</dbReference>
<protein>
    <recommendedName>
        <fullName evidence="9">Glycosyltransferase RgtA/B/C/D-like domain-containing protein</fullName>
    </recommendedName>
</protein>
<keyword evidence="11" id="KW-1185">Reference proteome</keyword>
<evidence type="ECO:0000313" key="10">
    <source>
        <dbReference type="EMBL" id="BCS98384.1"/>
    </source>
</evidence>
<evidence type="ECO:0000256" key="3">
    <source>
        <dbReference type="ARBA" id="ARBA00022676"/>
    </source>
</evidence>
<evidence type="ECO:0000256" key="8">
    <source>
        <dbReference type="SAM" id="Phobius"/>
    </source>
</evidence>
<organism evidence="10 11">
    <name type="scientific">Desulfoluna limicola</name>
    <dbReference type="NCBI Taxonomy" id="2810562"/>
    <lineage>
        <taxon>Bacteria</taxon>
        <taxon>Pseudomonadati</taxon>
        <taxon>Thermodesulfobacteriota</taxon>
        <taxon>Desulfobacteria</taxon>
        <taxon>Desulfobacterales</taxon>
        <taxon>Desulfolunaceae</taxon>
        <taxon>Desulfoluna</taxon>
    </lineage>
</organism>
<evidence type="ECO:0000259" key="9">
    <source>
        <dbReference type="Pfam" id="PF13231"/>
    </source>
</evidence>
<keyword evidence="6 8" id="KW-1133">Transmembrane helix</keyword>
<evidence type="ECO:0000256" key="6">
    <source>
        <dbReference type="ARBA" id="ARBA00022989"/>
    </source>
</evidence>
<dbReference type="Pfam" id="PF13231">
    <property type="entry name" value="PMT_2"/>
    <property type="match status" value="1"/>
</dbReference>
<reference evidence="10 11" key="1">
    <citation type="submission" date="2021-02" db="EMBL/GenBank/DDBJ databases">
        <title>Complete genome of Desulfoluna sp. strain ASN36.</title>
        <authorList>
            <person name="Takahashi A."/>
            <person name="Kojima H."/>
            <person name="Fukui M."/>
        </authorList>
    </citation>
    <scope>NUCLEOTIDE SEQUENCE [LARGE SCALE GENOMIC DNA]</scope>
    <source>
        <strain evidence="10 11">ASN36</strain>
    </source>
</reference>
<feature type="domain" description="Glycosyltransferase RgtA/B/C/D-like" evidence="9">
    <location>
        <begin position="75"/>
        <end position="188"/>
    </location>
</feature>
<keyword evidence="2" id="KW-1003">Cell membrane</keyword>
<feature type="transmembrane region" description="Helical" evidence="8">
    <location>
        <begin position="196"/>
        <end position="214"/>
    </location>
</feature>
<evidence type="ECO:0000256" key="5">
    <source>
        <dbReference type="ARBA" id="ARBA00022692"/>
    </source>
</evidence>
<dbReference type="PANTHER" id="PTHR33908:SF11">
    <property type="entry name" value="MEMBRANE PROTEIN"/>
    <property type="match status" value="1"/>
</dbReference>
<dbReference type="Proteomes" id="UP001320148">
    <property type="component" value="Chromosome"/>
</dbReference>
<dbReference type="RefSeq" id="WP_236889784.1">
    <property type="nucleotide sequence ID" value="NZ_AP024488.1"/>
</dbReference>
<evidence type="ECO:0000256" key="4">
    <source>
        <dbReference type="ARBA" id="ARBA00022679"/>
    </source>
</evidence>
<dbReference type="EMBL" id="AP024488">
    <property type="protein sequence ID" value="BCS98384.1"/>
    <property type="molecule type" value="Genomic_DNA"/>
</dbReference>
<dbReference type="PANTHER" id="PTHR33908">
    <property type="entry name" value="MANNOSYLTRANSFERASE YKCB-RELATED"/>
    <property type="match status" value="1"/>
</dbReference>
<feature type="transmembrane region" description="Helical" evidence="8">
    <location>
        <begin position="122"/>
        <end position="140"/>
    </location>
</feature>
<dbReference type="InterPro" id="IPR050297">
    <property type="entry name" value="LipidA_mod_glycosyltrf_83"/>
</dbReference>
<feature type="transmembrane region" description="Helical" evidence="8">
    <location>
        <begin position="333"/>
        <end position="351"/>
    </location>
</feature>
<feature type="transmembrane region" description="Helical" evidence="8">
    <location>
        <begin position="98"/>
        <end position="115"/>
    </location>
</feature>
<feature type="transmembrane region" description="Helical" evidence="8">
    <location>
        <begin position="357"/>
        <end position="373"/>
    </location>
</feature>
<proteinExistence type="predicted"/>
<keyword evidence="4" id="KW-0808">Transferase</keyword>
<comment type="subcellular location">
    <subcellularLocation>
        <location evidence="1">Cell membrane</location>
        <topology evidence="1">Multi-pass membrane protein</topology>
    </subcellularLocation>
</comment>
<evidence type="ECO:0000256" key="7">
    <source>
        <dbReference type="ARBA" id="ARBA00023136"/>
    </source>
</evidence>
<gene>
    <name evidence="10" type="ORF">DSLASN_40160</name>
</gene>
<sequence>MWVALACVVGFIALLCLVPPVSRDALVHHLAVPKLYIKAGGMVEIPTMEWSYYPMNLDLLYWACLWFGNDILPKFVHFAFGLGTAVLIYRYLRDKLGGIWGLWGAFVFLSTPIIMKLSTTVYVDLGLAFFSLGAILALFRCREEGFPGWRRVAWAGVLCGLGLGVKYNGLLILLLLAALVPILVSRTVPKEGHRDVKAIGFGAVFVVAALLAYAPTGVRNTVWTGNPIYPLYNGPVQKIMGVLTEPAKAIAEPVEEAVATPKNTSVRFHPLQLRTIIYGESPLEVSMLPLRIFFQGKDGDAGLFDGRFSPLLFLFFPLILLWRRMPDAWRSDVGSLLFVSWVYIFMSFFLTVVRVRYLVPVVPCLVLLSVYGLKLSVDALKGVIQPVVRKAGVLCLALFIGYGLWVNTAYAAYLYGYVKPLEYLSGKVDRDGYIARYRYEHDAFQYVNRTLDDTARLYFVYLGKRGYYCDIPYVPDSHGNHLVRLLYRGDERRSPGESADLLRREGITHLVINMNITWPHVTKNGRPGEAESLSRFLATETTQLFNSKGVHVFAVKK</sequence>
<evidence type="ECO:0000256" key="2">
    <source>
        <dbReference type="ARBA" id="ARBA00022475"/>
    </source>
</evidence>
<feature type="transmembrane region" description="Helical" evidence="8">
    <location>
        <begin position="152"/>
        <end position="184"/>
    </location>
</feature>
<keyword evidence="7 8" id="KW-0472">Membrane</keyword>
<evidence type="ECO:0000256" key="1">
    <source>
        <dbReference type="ARBA" id="ARBA00004651"/>
    </source>
</evidence>
<feature type="transmembrane region" description="Helical" evidence="8">
    <location>
        <begin position="393"/>
        <end position="415"/>
    </location>
</feature>
<feature type="transmembrane region" description="Helical" evidence="8">
    <location>
        <begin position="75"/>
        <end position="92"/>
    </location>
</feature>